<evidence type="ECO:0000313" key="3">
    <source>
        <dbReference type="Proteomes" id="UP001166291"/>
    </source>
</evidence>
<dbReference type="EMBL" id="JAHWDQ010000002">
    <property type="protein sequence ID" value="MBW2941160.1"/>
    <property type="molecule type" value="Genomic_DNA"/>
</dbReference>
<evidence type="ECO:0000313" key="2">
    <source>
        <dbReference type="EMBL" id="MBW2941160.1"/>
    </source>
</evidence>
<dbReference type="PANTHER" id="PTHR48228:SF6">
    <property type="entry name" value="L-CARNITINE COA-TRANSFERASE"/>
    <property type="match status" value="1"/>
</dbReference>
<dbReference type="GO" id="GO:0016740">
    <property type="term" value="F:transferase activity"/>
    <property type="evidence" value="ECO:0007669"/>
    <property type="project" value="UniProtKB-KW"/>
</dbReference>
<dbReference type="InterPro" id="IPR050509">
    <property type="entry name" value="CoA-transferase_III"/>
</dbReference>
<name>A0ABS6VS59_9GAMM</name>
<dbReference type="RefSeq" id="WP_219043411.1">
    <property type="nucleotide sequence ID" value="NZ_JAHWDQ010000002.1"/>
</dbReference>
<gene>
    <name evidence="2" type="ORF">KXJ70_10245</name>
</gene>
<organism evidence="2 3">
    <name type="scientific">Zhongshania aquimaris</name>
    <dbReference type="NCBI Taxonomy" id="2857107"/>
    <lineage>
        <taxon>Bacteria</taxon>
        <taxon>Pseudomonadati</taxon>
        <taxon>Pseudomonadota</taxon>
        <taxon>Gammaproteobacteria</taxon>
        <taxon>Cellvibrionales</taxon>
        <taxon>Spongiibacteraceae</taxon>
        <taxon>Zhongshania</taxon>
    </lineage>
</organism>
<keyword evidence="3" id="KW-1185">Reference proteome</keyword>
<dbReference type="Pfam" id="PF02515">
    <property type="entry name" value="CoA_transf_3"/>
    <property type="match status" value="1"/>
</dbReference>
<protein>
    <submittedName>
        <fullName evidence="2">CoA transferase</fullName>
    </submittedName>
</protein>
<dbReference type="InterPro" id="IPR003673">
    <property type="entry name" value="CoA-Trfase_fam_III"/>
</dbReference>
<keyword evidence="1 2" id="KW-0808">Transferase</keyword>
<sequence length="415" mass="44882">MVDTAASLNNPTSNQGVANKGPLHGIRILELGQLIAGPFTSTMLAYFGAEVIKIEPPEIGDPIRRWRSMKGDTSLWWYSIGRNKKSVTVDLRHPDGQALVRDLATQCDVLIENFRPGVMEDWGLGPEDLKAANPALVYTRISGYGQTGPNAEKPGFASVCEGFSGFRHLNGFPGEAPVRPNLSLGDSIASLHAIIGILMALNARDRGIHNGQVVDVALYETMFNMLESVVPEYAEEGIIREASGTTLTGIVPTNTYRCLDDKFVIIGGNGDSIFKRLMTEIGRKDFADDPAMADNAGRVIHQQKIDDAISQWCLGHPIKSVIEKLDAVRVPAGPIYNAEDMANDPHFQARGLFEKVGLDDSSTVTIPGMSPKLVGTPGGTQWAGPKLGQHTEEVLTELLGMTAERLVSLKNNAVI</sequence>
<dbReference type="Proteomes" id="UP001166291">
    <property type="component" value="Unassembled WGS sequence"/>
</dbReference>
<proteinExistence type="predicted"/>
<comment type="caution">
    <text evidence="2">The sequence shown here is derived from an EMBL/GenBank/DDBJ whole genome shotgun (WGS) entry which is preliminary data.</text>
</comment>
<dbReference type="PANTHER" id="PTHR48228">
    <property type="entry name" value="SUCCINYL-COA--D-CITRAMALATE COA-TRANSFERASE"/>
    <property type="match status" value="1"/>
</dbReference>
<reference evidence="2" key="1">
    <citation type="submission" date="2021-07" db="EMBL/GenBank/DDBJ databases">
        <title>Zhongshania sp. CAU 1632 isolated from seawater.</title>
        <authorList>
            <person name="Kim W."/>
        </authorList>
    </citation>
    <scope>NUCLEOTIDE SEQUENCE</scope>
    <source>
        <strain evidence="2">CAU 1632</strain>
    </source>
</reference>
<evidence type="ECO:0000256" key="1">
    <source>
        <dbReference type="ARBA" id="ARBA00022679"/>
    </source>
</evidence>
<accession>A0ABS6VS59</accession>